<evidence type="ECO:0000256" key="4">
    <source>
        <dbReference type="ARBA" id="ARBA00022679"/>
    </source>
</evidence>
<dbReference type="InterPro" id="IPR036097">
    <property type="entry name" value="HisK_dim/P_sf"/>
</dbReference>
<proteinExistence type="predicted"/>
<evidence type="ECO:0000256" key="1">
    <source>
        <dbReference type="ARBA" id="ARBA00000085"/>
    </source>
</evidence>
<dbReference type="CDD" id="cd00130">
    <property type="entry name" value="PAS"/>
    <property type="match status" value="1"/>
</dbReference>
<dbReference type="PANTHER" id="PTHR43304:SF1">
    <property type="entry name" value="PAC DOMAIN-CONTAINING PROTEIN"/>
    <property type="match status" value="1"/>
</dbReference>
<dbReference type="InterPro" id="IPR013656">
    <property type="entry name" value="PAS_4"/>
</dbReference>
<dbReference type="InterPro" id="IPR000014">
    <property type="entry name" value="PAS"/>
</dbReference>
<dbReference type="Gene3D" id="3.30.450.20">
    <property type="entry name" value="PAS domain"/>
    <property type="match status" value="2"/>
</dbReference>
<evidence type="ECO:0000259" key="7">
    <source>
        <dbReference type="PROSITE" id="PS50113"/>
    </source>
</evidence>
<feature type="domain" description="PAS" evidence="6">
    <location>
        <begin position="176"/>
        <end position="246"/>
    </location>
</feature>
<dbReference type="PROSITE" id="PS50112">
    <property type="entry name" value="PAS"/>
    <property type="match status" value="1"/>
</dbReference>
<dbReference type="EMBL" id="BAABAK010000009">
    <property type="protein sequence ID" value="GAA3965197.1"/>
    <property type="molecule type" value="Genomic_DNA"/>
</dbReference>
<dbReference type="InterPro" id="IPR052162">
    <property type="entry name" value="Sensor_kinase/Photoreceptor"/>
</dbReference>
<keyword evidence="9" id="KW-1185">Reference proteome</keyword>
<evidence type="ECO:0000313" key="9">
    <source>
        <dbReference type="Proteomes" id="UP001501081"/>
    </source>
</evidence>
<dbReference type="CDD" id="cd00082">
    <property type="entry name" value="HisKA"/>
    <property type="match status" value="1"/>
</dbReference>
<dbReference type="Proteomes" id="UP001501081">
    <property type="component" value="Unassembled WGS sequence"/>
</dbReference>
<dbReference type="Pfam" id="PF08447">
    <property type="entry name" value="PAS_3"/>
    <property type="match status" value="1"/>
</dbReference>
<dbReference type="InterPro" id="IPR013655">
    <property type="entry name" value="PAS_fold_3"/>
</dbReference>
<gene>
    <name evidence="8" type="ORF">GCM10022246_17840</name>
</gene>
<accession>A0ABP7PGF5</accession>
<evidence type="ECO:0000256" key="2">
    <source>
        <dbReference type="ARBA" id="ARBA00012438"/>
    </source>
</evidence>
<organism evidence="8 9">
    <name type="scientific">Pedobacter ginsengiterrae</name>
    <dbReference type="NCBI Taxonomy" id="871696"/>
    <lineage>
        <taxon>Bacteria</taxon>
        <taxon>Pseudomonadati</taxon>
        <taxon>Bacteroidota</taxon>
        <taxon>Sphingobacteriia</taxon>
        <taxon>Sphingobacteriales</taxon>
        <taxon>Sphingobacteriaceae</taxon>
        <taxon>Pedobacter</taxon>
    </lineage>
</organism>
<dbReference type="InterPro" id="IPR003661">
    <property type="entry name" value="HisK_dim/P_dom"/>
</dbReference>
<sequence length="431" mass="49615">MISDIRNESLKILETIPNSYLVVSASLYIITASNKFLEATGTTRDFLKDKHIFEAFPDNPNLPDADGMKNINASLQEVLRTKEPHYMDIQRYDVPDLLNPGKFITRYWEPSHTPVLNEDGEIDYIIQHANNITDKVLRLAELAESRKLELNALKKIELLNLELDVLRISELEHFKNENHFRRLMDLVPAKISTALPTGEVTYFNRHWLEYSGMSFENLRDYGYHQMMHPDEVESFMIGLAAAAKSGIPFESEMRFKDLLGKYRWHLNIAAPVMNDEGEIIMWVGSTTDIQKLKDEEQMKSDFIGMVSHELKTPLTSLKAYLQLVAFNAKKADDKVTGNAVEKSLRQISKMTNMINGFMSVSRLENSKIIIELSTFLVSQLIREIEEDFKNTTSSHPIIFSYINVEKTITADRNRIEQVLKNPNRKCCKIFT</sequence>
<keyword evidence="4" id="KW-0808">Transferase</keyword>
<dbReference type="SUPFAM" id="SSF47384">
    <property type="entry name" value="Homodimeric domain of signal transducing histidine kinase"/>
    <property type="match status" value="1"/>
</dbReference>
<dbReference type="Pfam" id="PF08448">
    <property type="entry name" value="PAS_4"/>
    <property type="match status" value="1"/>
</dbReference>
<dbReference type="SMART" id="SM00091">
    <property type="entry name" value="PAS"/>
    <property type="match status" value="2"/>
</dbReference>
<keyword evidence="3" id="KW-0597">Phosphoprotein</keyword>
<dbReference type="InterPro" id="IPR035965">
    <property type="entry name" value="PAS-like_dom_sf"/>
</dbReference>
<evidence type="ECO:0000259" key="6">
    <source>
        <dbReference type="PROSITE" id="PS50112"/>
    </source>
</evidence>
<dbReference type="Gene3D" id="1.10.287.130">
    <property type="match status" value="1"/>
</dbReference>
<dbReference type="RefSeq" id="WP_344766390.1">
    <property type="nucleotide sequence ID" value="NZ_BAABAK010000009.1"/>
</dbReference>
<dbReference type="InterPro" id="IPR000700">
    <property type="entry name" value="PAS-assoc_C"/>
</dbReference>
<protein>
    <recommendedName>
        <fullName evidence="2">histidine kinase</fullName>
        <ecNumber evidence="2">2.7.13.3</ecNumber>
    </recommendedName>
</protein>
<dbReference type="SMART" id="SM00388">
    <property type="entry name" value="HisKA"/>
    <property type="match status" value="1"/>
</dbReference>
<dbReference type="PANTHER" id="PTHR43304">
    <property type="entry name" value="PHYTOCHROME-LIKE PROTEIN CPH1"/>
    <property type="match status" value="1"/>
</dbReference>
<name>A0ABP7PGF5_9SPHI</name>
<dbReference type="NCBIfam" id="TIGR00229">
    <property type="entry name" value="sensory_box"/>
    <property type="match status" value="1"/>
</dbReference>
<keyword evidence="5" id="KW-0418">Kinase</keyword>
<dbReference type="SUPFAM" id="SSF55785">
    <property type="entry name" value="PYP-like sensor domain (PAS domain)"/>
    <property type="match status" value="2"/>
</dbReference>
<feature type="domain" description="PAC" evidence="7">
    <location>
        <begin position="249"/>
        <end position="301"/>
    </location>
</feature>
<dbReference type="PROSITE" id="PS50113">
    <property type="entry name" value="PAC"/>
    <property type="match status" value="1"/>
</dbReference>
<reference evidence="9" key="1">
    <citation type="journal article" date="2019" name="Int. J. Syst. Evol. Microbiol.">
        <title>The Global Catalogue of Microorganisms (GCM) 10K type strain sequencing project: providing services to taxonomists for standard genome sequencing and annotation.</title>
        <authorList>
            <consortium name="The Broad Institute Genomics Platform"/>
            <consortium name="The Broad Institute Genome Sequencing Center for Infectious Disease"/>
            <person name="Wu L."/>
            <person name="Ma J."/>
        </authorList>
    </citation>
    <scope>NUCLEOTIDE SEQUENCE [LARGE SCALE GENOMIC DNA]</scope>
    <source>
        <strain evidence="9">JCM 17338</strain>
    </source>
</reference>
<comment type="catalytic activity">
    <reaction evidence="1">
        <text>ATP + protein L-histidine = ADP + protein N-phospho-L-histidine.</text>
        <dbReference type="EC" id="2.7.13.3"/>
    </reaction>
</comment>
<dbReference type="EC" id="2.7.13.3" evidence="2"/>
<evidence type="ECO:0000313" key="8">
    <source>
        <dbReference type="EMBL" id="GAA3965197.1"/>
    </source>
</evidence>
<evidence type="ECO:0000256" key="5">
    <source>
        <dbReference type="ARBA" id="ARBA00022777"/>
    </source>
</evidence>
<evidence type="ECO:0000256" key="3">
    <source>
        <dbReference type="ARBA" id="ARBA00022553"/>
    </source>
</evidence>
<comment type="caution">
    <text evidence="8">The sequence shown here is derived from an EMBL/GenBank/DDBJ whole genome shotgun (WGS) entry which is preliminary data.</text>
</comment>
<dbReference type="Pfam" id="PF00512">
    <property type="entry name" value="HisKA"/>
    <property type="match status" value="1"/>
</dbReference>